<evidence type="ECO:0000256" key="1">
    <source>
        <dbReference type="ARBA" id="ARBA00004196"/>
    </source>
</evidence>
<dbReference type="InterPro" id="IPR050739">
    <property type="entry name" value="MFP"/>
</dbReference>
<organism evidence="6 7">
    <name type="scientific">Acidimangrovimonas pyrenivorans</name>
    <dbReference type="NCBI Taxonomy" id="2030798"/>
    <lineage>
        <taxon>Bacteria</taxon>
        <taxon>Pseudomonadati</taxon>
        <taxon>Pseudomonadota</taxon>
        <taxon>Alphaproteobacteria</taxon>
        <taxon>Rhodobacterales</taxon>
        <taxon>Paracoccaceae</taxon>
        <taxon>Acidimangrovimonas</taxon>
    </lineage>
</organism>
<dbReference type="Proteomes" id="UP001595443">
    <property type="component" value="Unassembled WGS sequence"/>
</dbReference>
<dbReference type="Pfam" id="PF25963">
    <property type="entry name" value="Beta-barrel_AAEA"/>
    <property type="match status" value="1"/>
</dbReference>
<dbReference type="RefSeq" id="WP_377833407.1">
    <property type="nucleotide sequence ID" value="NZ_JBHRSK010000007.1"/>
</dbReference>
<dbReference type="InterPro" id="IPR058634">
    <property type="entry name" value="AaeA-lik-b-barrel"/>
</dbReference>
<keyword evidence="7" id="KW-1185">Reference proteome</keyword>
<comment type="subcellular location">
    <subcellularLocation>
        <location evidence="1">Cell envelope</location>
    </subcellularLocation>
</comment>
<evidence type="ECO:0000259" key="5">
    <source>
        <dbReference type="Pfam" id="PF25963"/>
    </source>
</evidence>
<keyword evidence="2" id="KW-0175">Coiled coil</keyword>
<protein>
    <submittedName>
        <fullName evidence="6">HlyD family secretion protein</fullName>
    </submittedName>
</protein>
<dbReference type="Gene3D" id="2.40.50.100">
    <property type="match status" value="1"/>
</dbReference>
<dbReference type="PANTHER" id="PTHR30386">
    <property type="entry name" value="MEMBRANE FUSION SUBUNIT OF EMRAB-TOLC MULTIDRUG EFFLUX PUMP"/>
    <property type="match status" value="1"/>
</dbReference>
<evidence type="ECO:0000313" key="6">
    <source>
        <dbReference type="EMBL" id="MFC2968712.1"/>
    </source>
</evidence>
<dbReference type="SUPFAM" id="SSF111369">
    <property type="entry name" value="HlyD-like secretion proteins"/>
    <property type="match status" value="1"/>
</dbReference>
<gene>
    <name evidence="6" type="ORF">ACFOES_11460</name>
</gene>
<feature type="transmembrane region" description="Helical" evidence="3">
    <location>
        <begin position="29"/>
        <end position="47"/>
    </location>
</feature>
<comment type="caution">
    <text evidence="6">The sequence shown here is derived from an EMBL/GenBank/DDBJ whole genome shotgun (WGS) entry which is preliminary data.</text>
</comment>
<dbReference type="EMBL" id="JBHRSK010000007">
    <property type="protein sequence ID" value="MFC2968712.1"/>
    <property type="molecule type" value="Genomic_DNA"/>
</dbReference>
<evidence type="ECO:0000259" key="4">
    <source>
        <dbReference type="Pfam" id="PF25917"/>
    </source>
</evidence>
<evidence type="ECO:0000256" key="3">
    <source>
        <dbReference type="SAM" id="Phobius"/>
    </source>
</evidence>
<feature type="domain" description="Multidrug resistance protein MdtA-like barrel-sandwich hybrid" evidence="4">
    <location>
        <begin position="67"/>
        <end position="254"/>
    </location>
</feature>
<name>A0ABV7AIZ8_9RHOB</name>
<dbReference type="PANTHER" id="PTHR30386:SF19">
    <property type="entry name" value="MULTIDRUG EXPORT PROTEIN EMRA-RELATED"/>
    <property type="match status" value="1"/>
</dbReference>
<dbReference type="Pfam" id="PF25917">
    <property type="entry name" value="BSH_RND"/>
    <property type="match status" value="1"/>
</dbReference>
<proteinExistence type="predicted"/>
<evidence type="ECO:0000256" key="2">
    <source>
        <dbReference type="SAM" id="Coils"/>
    </source>
</evidence>
<sequence length="374" mass="39591">MNASADVKTKDAVAVDSPAPKRGRARRRILMLALPLALVLGGGYVWVTGGRYEDTDNANLQQARFSIAADESGRVVTVNVTDNQHVKKGDVLFQVDPQPYRIALEQADAALAGARLKVQQMQAAYAQAVAQAKVVSDDVTYFKTEYDRQEALKAKGIASASALDAASRNLRKAQESKVAAEQAVMSAKAALGGKPDLPVDDHPSVLAAKAARDKAAYDLAQTTVKAPADGIVYKASSFKPGEFVAAGSPLFALVETGDTWVQANFKETQLTHMKPGQSAEITFDTYPGRSFKATVQAIGAGTGAEFSLLPAQNATGNWVKVTQRVPVYLRLDNADPKLMLRTGMSAAVSVDTKVTRSFAGLITAFAGGTGDNSN</sequence>
<reference evidence="7" key="1">
    <citation type="journal article" date="2019" name="Int. J. Syst. Evol. Microbiol.">
        <title>The Global Catalogue of Microorganisms (GCM) 10K type strain sequencing project: providing services to taxonomists for standard genome sequencing and annotation.</title>
        <authorList>
            <consortium name="The Broad Institute Genomics Platform"/>
            <consortium name="The Broad Institute Genome Sequencing Center for Infectious Disease"/>
            <person name="Wu L."/>
            <person name="Ma J."/>
        </authorList>
    </citation>
    <scope>NUCLEOTIDE SEQUENCE [LARGE SCALE GENOMIC DNA]</scope>
    <source>
        <strain evidence="7">KCTC 62192</strain>
    </source>
</reference>
<accession>A0ABV7AIZ8</accession>
<dbReference type="InterPro" id="IPR058625">
    <property type="entry name" value="MdtA-like_BSH"/>
</dbReference>
<keyword evidence="3" id="KW-1133">Transmembrane helix</keyword>
<evidence type="ECO:0000313" key="7">
    <source>
        <dbReference type="Proteomes" id="UP001595443"/>
    </source>
</evidence>
<feature type="coiled-coil region" evidence="2">
    <location>
        <begin position="163"/>
        <end position="190"/>
    </location>
</feature>
<dbReference type="Gene3D" id="1.10.287.470">
    <property type="entry name" value="Helix hairpin bin"/>
    <property type="match status" value="1"/>
</dbReference>
<dbReference type="Gene3D" id="2.40.30.170">
    <property type="match status" value="1"/>
</dbReference>
<feature type="domain" description="p-hydroxybenzoic acid efflux pump subunit AaeA-like beta-barrel" evidence="5">
    <location>
        <begin position="260"/>
        <end position="350"/>
    </location>
</feature>
<keyword evidence="3" id="KW-0472">Membrane</keyword>
<keyword evidence="3" id="KW-0812">Transmembrane</keyword>